<dbReference type="Proteomes" id="UP000751190">
    <property type="component" value="Unassembled WGS sequence"/>
</dbReference>
<accession>A0A8J6CF61</accession>
<keyword evidence="3" id="KW-1185">Reference proteome</keyword>
<evidence type="ECO:0000313" key="3">
    <source>
        <dbReference type="Proteomes" id="UP000751190"/>
    </source>
</evidence>
<dbReference type="EMBL" id="JAGTXO010000001">
    <property type="protein sequence ID" value="KAG8470364.1"/>
    <property type="molecule type" value="Genomic_DNA"/>
</dbReference>
<feature type="transmembrane region" description="Helical" evidence="1">
    <location>
        <begin position="143"/>
        <end position="165"/>
    </location>
</feature>
<organism evidence="2 3">
    <name type="scientific">Diacronema lutheri</name>
    <name type="common">Unicellular marine alga</name>
    <name type="synonym">Monochrysis lutheri</name>
    <dbReference type="NCBI Taxonomy" id="2081491"/>
    <lineage>
        <taxon>Eukaryota</taxon>
        <taxon>Haptista</taxon>
        <taxon>Haptophyta</taxon>
        <taxon>Pavlovophyceae</taxon>
        <taxon>Pavlovales</taxon>
        <taxon>Pavlovaceae</taxon>
        <taxon>Diacronema</taxon>
    </lineage>
</organism>
<comment type="caution">
    <text evidence="2">The sequence shown here is derived from an EMBL/GenBank/DDBJ whole genome shotgun (WGS) entry which is preliminary data.</text>
</comment>
<proteinExistence type="predicted"/>
<feature type="transmembrane region" description="Helical" evidence="1">
    <location>
        <begin position="213"/>
        <end position="235"/>
    </location>
</feature>
<gene>
    <name evidence="2" type="ORF">KFE25_008785</name>
</gene>
<dbReference type="PANTHER" id="PTHR33802:SF1">
    <property type="entry name" value="XK-RELATED PROTEIN"/>
    <property type="match status" value="1"/>
</dbReference>
<feature type="transmembrane region" description="Helical" evidence="1">
    <location>
        <begin position="177"/>
        <end position="201"/>
    </location>
</feature>
<feature type="transmembrane region" description="Helical" evidence="1">
    <location>
        <begin position="117"/>
        <end position="136"/>
    </location>
</feature>
<evidence type="ECO:0000256" key="1">
    <source>
        <dbReference type="SAM" id="Phobius"/>
    </source>
</evidence>
<feature type="transmembrane region" description="Helical" evidence="1">
    <location>
        <begin position="241"/>
        <end position="258"/>
    </location>
</feature>
<keyword evidence="1" id="KW-0472">Membrane</keyword>
<evidence type="ECO:0000313" key="2">
    <source>
        <dbReference type="EMBL" id="KAG8470364.1"/>
    </source>
</evidence>
<dbReference type="OrthoDB" id="5586934at2759"/>
<dbReference type="OMA" id="FGWISCA"/>
<sequence>MKCRSLRCLSPVALLRAMRDAVRRRRCSEPPPPTAHLLGFGFTAYAGADAGAFLAQTFVVFAANAGLFGGKPNKQISAEYKTLVTPAGWAFSIWPLIYLCELAAVAFINLAPASNRLAAFSAPWLAANALQALWALAFAHERLFLAACLLTGIALALCDAVRVLAAGGVDGFERLLVLLPVTLHAGWVCAAALVGWNVALVAQSAPAGLQVSFAFLTLHAALGLALGSLCVPLGAGASSVAPAPFALAIAWALAAIGFEADRQEDIRLAWPLRRALYHTATASSAVIVCATVGAEVHAWLSVPLRLEA</sequence>
<reference evidence="2" key="1">
    <citation type="submission" date="2021-05" db="EMBL/GenBank/DDBJ databases">
        <title>The genome of the haptophyte Pavlova lutheri (Diacronema luteri, Pavlovales) - a model for lipid biosynthesis in eukaryotic algae.</title>
        <authorList>
            <person name="Hulatt C.J."/>
            <person name="Posewitz M.C."/>
        </authorList>
    </citation>
    <scope>NUCLEOTIDE SEQUENCE</scope>
    <source>
        <strain evidence="2">NIVA-4/92</strain>
    </source>
</reference>
<feature type="transmembrane region" description="Helical" evidence="1">
    <location>
        <begin position="89"/>
        <end position="111"/>
    </location>
</feature>
<name>A0A8J6CF61_DIALT</name>
<feature type="transmembrane region" description="Helical" evidence="1">
    <location>
        <begin position="43"/>
        <end position="68"/>
    </location>
</feature>
<keyword evidence="1" id="KW-0812">Transmembrane</keyword>
<protein>
    <submittedName>
        <fullName evidence="2">Uncharacterized protein</fullName>
    </submittedName>
</protein>
<dbReference type="PANTHER" id="PTHR33802">
    <property type="entry name" value="SI:CH211-161H7.5-RELATED"/>
    <property type="match status" value="1"/>
</dbReference>
<keyword evidence="1" id="KW-1133">Transmembrane helix</keyword>
<feature type="transmembrane region" description="Helical" evidence="1">
    <location>
        <begin position="279"/>
        <end position="300"/>
    </location>
</feature>
<dbReference type="AlphaFoldDB" id="A0A8J6CF61"/>